<dbReference type="PANTHER" id="PTHR43792:SF16">
    <property type="entry name" value="N-ACETYLTRANSFERASE DOMAIN-CONTAINING PROTEIN"/>
    <property type="match status" value="1"/>
</dbReference>
<evidence type="ECO:0000259" key="1">
    <source>
        <dbReference type="PROSITE" id="PS51186"/>
    </source>
</evidence>
<dbReference type="InterPro" id="IPR051531">
    <property type="entry name" value="N-acetyltransferase"/>
</dbReference>
<organism evidence="2">
    <name type="scientific">Faecalibacillus intestinalis</name>
    <dbReference type="NCBI Taxonomy" id="1982626"/>
    <lineage>
        <taxon>Bacteria</taxon>
        <taxon>Bacillati</taxon>
        <taxon>Bacillota</taxon>
        <taxon>Erysipelotrichia</taxon>
        <taxon>Erysipelotrichales</taxon>
        <taxon>Coprobacillaceae</taxon>
        <taxon>Faecalibacillus</taxon>
    </lineage>
</organism>
<dbReference type="Pfam" id="PF13302">
    <property type="entry name" value="Acetyltransf_3"/>
    <property type="match status" value="1"/>
</dbReference>
<dbReference type="PANTHER" id="PTHR43792">
    <property type="entry name" value="GNAT FAMILY, PUTATIVE (AFU_ORTHOLOGUE AFUA_3G00765)-RELATED-RELATED"/>
    <property type="match status" value="1"/>
</dbReference>
<dbReference type="GO" id="GO:0016747">
    <property type="term" value="F:acyltransferase activity, transferring groups other than amino-acyl groups"/>
    <property type="evidence" value="ECO:0007669"/>
    <property type="project" value="InterPro"/>
</dbReference>
<dbReference type="SUPFAM" id="SSF55729">
    <property type="entry name" value="Acyl-CoA N-acyltransferases (Nat)"/>
    <property type="match status" value="1"/>
</dbReference>
<dbReference type="PROSITE" id="PS51186">
    <property type="entry name" value="GNAT"/>
    <property type="match status" value="1"/>
</dbReference>
<sequence length="113" mass="13153">MDDSHDLGYGLKKEYWHQGIVSEAVEAVIQQAKKDNLCYLTATHDIKNIHSGNVMKKVGMHYCYSYKEQWMPKNRPVIFRMYQINLDGKNGFIKNIGINMNILLKKTYKGQVI</sequence>
<evidence type="ECO:0000313" key="2">
    <source>
        <dbReference type="EMBL" id="BCL58229.1"/>
    </source>
</evidence>
<reference evidence="2" key="1">
    <citation type="journal article" date="2020" name="Microbiol. Resour. Announc.">
        <title>Complete Genome Sequence of Faecalibacillus intestinalis JCM 34082, Isolated from Feces from a Healthy Japanese Female.</title>
        <authorList>
            <person name="Sakamoto M."/>
            <person name="Ikeyama N."/>
            <person name="Toyoda A."/>
            <person name="Murakami T."/>
            <person name="Mori H."/>
            <person name="Ohkuma M."/>
        </authorList>
    </citation>
    <scope>NUCLEOTIDE SEQUENCE</scope>
    <source>
        <strain evidence="2">14EGH31</strain>
    </source>
</reference>
<protein>
    <recommendedName>
        <fullName evidence="1">N-acetyltransferase domain-containing protein</fullName>
    </recommendedName>
</protein>
<proteinExistence type="predicted"/>
<gene>
    <name evidence="2" type="ORF">Fi14EGH31_19410</name>
</gene>
<name>A0A7I8E018_9FIRM</name>
<dbReference type="EMBL" id="AP024085">
    <property type="protein sequence ID" value="BCL58229.1"/>
    <property type="molecule type" value="Genomic_DNA"/>
</dbReference>
<accession>A0A7I8E018</accession>
<dbReference type="Gene3D" id="3.40.630.30">
    <property type="match status" value="1"/>
</dbReference>
<dbReference type="InterPro" id="IPR000182">
    <property type="entry name" value="GNAT_dom"/>
</dbReference>
<dbReference type="KEGG" id="fit:Fi14EGH31_19410"/>
<dbReference type="InterPro" id="IPR016181">
    <property type="entry name" value="Acyl_CoA_acyltransferase"/>
</dbReference>
<feature type="domain" description="N-acetyltransferase" evidence="1">
    <location>
        <begin position="1"/>
        <end position="76"/>
    </location>
</feature>
<dbReference type="Proteomes" id="UP000593842">
    <property type="component" value="Chromosome"/>
</dbReference>
<dbReference type="AlphaFoldDB" id="A0A7I8E018"/>